<evidence type="ECO:0000259" key="7">
    <source>
        <dbReference type="Pfam" id="PF24566"/>
    </source>
</evidence>
<comment type="subcellular location">
    <subcellularLocation>
        <location evidence="2">Cytoplasm</location>
    </subcellularLocation>
    <subcellularLocation>
        <location evidence="1">Nucleus</location>
    </subcellularLocation>
</comment>
<dbReference type="InterPro" id="IPR019333">
    <property type="entry name" value="INTS3_N"/>
</dbReference>
<feature type="domain" description="Integrator complex subunit 3 N-terminal" evidence="6">
    <location>
        <begin position="45"/>
        <end position="456"/>
    </location>
</feature>
<reference evidence="8" key="1">
    <citation type="submission" date="2023-05" db="EMBL/GenBank/DDBJ databases">
        <title>Nepenthes gracilis genome sequencing.</title>
        <authorList>
            <person name="Fukushima K."/>
        </authorList>
    </citation>
    <scope>NUCLEOTIDE SEQUENCE</scope>
    <source>
        <strain evidence="8">SING2019-196</strain>
    </source>
</reference>
<evidence type="ECO:0000313" key="8">
    <source>
        <dbReference type="EMBL" id="GMH00004.1"/>
    </source>
</evidence>
<keyword evidence="4" id="KW-0963">Cytoplasm</keyword>
<evidence type="ECO:0000256" key="1">
    <source>
        <dbReference type="ARBA" id="ARBA00004123"/>
    </source>
</evidence>
<sequence>MASKLINLATHEAENQFELSLRKAYDLLVPKLRPPLKLIIPSPSEYLDLNKAVLYGALCETHMAKTYLKHLHAIVSDGYCFFIKLLIQVVDQLFSKMVETAKVELMWVTSVMVDVAGIGFDNLLVSLLRQIVGGDFSDWNLWLSFEMVNLFISKWDLILDEEPIVLLSALYTYLRLLADHYRLPNSPKSVELKQREIEFCVRTIRKQFPLCLKMGRDLIRLLQDLVHIPELRVVWRDLVLNPASFKTPEFSDLSNVYSLRTSSRYFLLRITPEMETQLRFLLTHVKLGSQKRHQAWFAGKFLSCPDRETLICDIVRFICCAHHPSNEIIQSDVIPRWAVIGWLLKCCTKNYVEANVKLALFYDWLFFDEMVDNIMNIEPAILLMVNSIPRYIDITQSLLEFLILLVENYDVERRLVILKGVSSALSVLVRRGVIPSLDVLTSCEAISPFLKEMLQKFLFGMKARNPTDFQPPQYITHSVSSLSLPSPSGLELQTLVGCKNTEWGIKPVETYIHISVDLAASPSPFLMNSESQGDGIGNLVCNLGENRSKSNELDLQLLEKILTSYVNIDSQEEDLGFAPEVLACKLENQLELNGYKLFAPLQYLPNSNDGNDEVQSATATMIRTFIFSQHHKIKDMLLHWLRNARPVGTRLLSYALRLAYEAHMTGYGANYRVWTSYNDMMPLLKIHVDAYLAFISGDGDEIVASESAVKVDKNFILKLVDRAFKSYRSMITHSSGASSKESVIPLGKLLSVDLVSCSEWKKERYNTLFHAIFSHLPDLAAADEDVIRLLVSHLQHSDLVAIQIDIGLTRFSIFGECVQTVLQLVRRSIYWDPIEQHKLWGLIRSELSVTNFSVEKLLLDVFCVADLGSNGGSVAVGGLLMLCCCCAPTPELVGAVMLLPNNKFKDFSAAVLANWVISNSTMLFNSLKEFLEKLQKKNGDVTLDWVGIINQSAFLYLLKYLEEKDGVGISVLEKFSLNISEIKARIGDPAVAIDGG</sequence>
<dbReference type="InterPro" id="IPR056518">
    <property type="entry name" value="HEAT_Ints3_C"/>
</dbReference>
<name>A0AAD3RXC8_NEPGR</name>
<dbReference type="Pfam" id="PF24566">
    <property type="entry name" value="HEAT_Ints3_C"/>
    <property type="match status" value="1"/>
</dbReference>
<gene>
    <name evidence="8" type="ORF">Nepgr_001843</name>
</gene>
<evidence type="ECO:0008006" key="10">
    <source>
        <dbReference type="Google" id="ProtNLM"/>
    </source>
</evidence>
<dbReference type="PANTHER" id="PTHR13587:SF7">
    <property type="entry name" value="INTEGRATOR COMPLEX SUBUNIT 3"/>
    <property type="match status" value="1"/>
</dbReference>
<dbReference type="Proteomes" id="UP001279734">
    <property type="component" value="Unassembled WGS sequence"/>
</dbReference>
<evidence type="ECO:0000256" key="2">
    <source>
        <dbReference type="ARBA" id="ARBA00004496"/>
    </source>
</evidence>
<evidence type="ECO:0000256" key="3">
    <source>
        <dbReference type="ARBA" id="ARBA00006130"/>
    </source>
</evidence>
<dbReference type="Pfam" id="PF10189">
    <property type="entry name" value="Ints3_N"/>
    <property type="match status" value="1"/>
</dbReference>
<dbReference type="GO" id="GO:0005737">
    <property type="term" value="C:cytoplasm"/>
    <property type="evidence" value="ECO:0007669"/>
    <property type="project" value="UniProtKB-SubCell"/>
</dbReference>
<keyword evidence="5" id="KW-0539">Nucleus</keyword>
<feature type="domain" description="Ints3-like C-terminal" evidence="7">
    <location>
        <begin position="746"/>
        <end position="935"/>
    </location>
</feature>
<dbReference type="AlphaFoldDB" id="A0AAD3RXC8"/>
<dbReference type="InterPro" id="IPR045334">
    <property type="entry name" value="INTS3"/>
</dbReference>
<comment type="caution">
    <text evidence="8">The sequence shown here is derived from an EMBL/GenBank/DDBJ whole genome shotgun (WGS) entry which is preliminary data.</text>
</comment>
<keyword evidence="9" id="KW-1185">Reference proteome</keyword>
<protein>
    <recommendedName>
        <fullName evidence="10">Integrator complex subunit 3</fullName>
    </recommendedName>
</protein>
<dbReference type="EMBL" id="BSYO01000001">
    <property type="protein sequence ID" value="GMH00004.1"/>
    <property type="molecule type" value="Genomic_DNA"/>
</dbReference>
<comment type="similarity">
    <text evidence="3">Belongs to the Integrator subunit 3 family.</text>
</comment>
<evidence type="ECO:0000256" key="4">
    <source>
        <dbReference type="ARBA" id="ARBA00022490"/>
    </source>
</evidence>
<proteinExistence type="inferred from homology"/>
<accession>A0AAD3RXC8</accession>
<dbReference type="GO" id="GO:0005634">
    <property type="term" value="C:nucleus"/>
    <property type="evidence" value="ECO:0007669"/>
    <property type="project" value="UniProtKB-SubCell"/>
</dbReference>
<evidence type="ECO:0000256" key="5">
    <source>
        <dbReference type="ARBA" id="ARBA00023242"/>
    </source>
</evidence>
<evidence type="ECO:0000313" key="9">
    <source>
        <dbReference type="Proteomes" id="UP001279734"/>
    </source>
</evidence>
<evidence type="ECO:0000259" key="6">
    <source>
        <dbReference type="Pfam" id="PF10189"/>
    </source>
</evidence>
<dbReference type="PANTHER" id="PTHR13587">
    <property type="entry name" value="INTEGRATOR COMPLEX SUBUNIT 3"/>
    <property type="match status" value="1"/>
</dbReference>
<organism evidence="8 9">
    <name type="scientific">Nepenthes gracilis</name>
    <name type="common">Slender pitcher plant</name>
    <dbReference type="NCBI Taxonomy" id="150966"/>
    <lineage>
        <taxon>Eukaryota</taxon>
        <taxon>Viridiplantae</taxon>
        <taxon>Streptophyta</taxon>
        <taxon>Embryophyta</taxon>
        <taxon>Tracheophyta</taxon>
        <taxon>Spermatophyta</taxon>
        <taxon>Magnoliopsida</taxon>
        <taxon>eudicotyledons</taxon>
        <taxon>Gunneridae</taxon>
        <taxon>Pentapetalae</taxon>
        <taxon>Caryophyllales</taxon>
        <taxon>Nepenthaceae</taxon>
        <taxon>Nepenthes</taxon>
    </lineage>
</organism>